<accession>A0A372MD46</accession>
<comment type="caution">
    <text evidence="1">The sequence shown here is derived from an EMBL/GenBank/DDBJ whole genome shotgun (WGS) entry which is preliminary data.</text>
</comment>
<protein>
    <submittedName>
        <fullName evidence="1">Uncharacterized protein</fullName>
    </submittedName>
</protein>
<keyword evidence="2" id="KW-1185">Reference proteome</keyword>
<name>A0A372MD46_9SPIR</name>
<dbReference type="AlphaFoldDB" id="A0A372MD46"/>
<dbReference type="Pfam" id="PF21810">
    <property type="entry name" value="DUF6880"/>
    <property type="match status" value="1"/>
</dbReference>
<dbReference type="InterPro" id="IPR049245">
    <property type="entry name" value="DUF6880"/>
</dbReference>
<dbReference type="RefSeq" id="WP_117331491.1">
    <property type="nucleotide sequence ID" value="NZ_QUWK01000021.1"/>
</dbReference>
<reference evidence="2" key="1">
    <citation type="submission" date="2018-08" db="EMBL/GenBank/DDBJ databases">
        <authorList>
            <person name="Grouzdev D.S."/>
            <person name="Krutkina M.S."/>
        </authorList>
    </citation>
    <scope>NUCLEOTIDE SEQUENCE [LARGE SCALE GENOMIC DNA]</scope>
    <source>
        <strain evidence="2">4-11</strain>
    </source>
</reference>
<organism evidence="1 2">
    <name type="scientific">Sphaerochaeta halotolerans</name>
    <dbReference type="NCBI Taxonomy" id="2293840"/>
    <lineage>
        <taxon>Bacteria</taxon>
        <taxon>Pseudomonadati</taxon>
        <taxon>Spirochaetota</taxon>
        <taxon>Spirochaetia</taxon>
        <taxon>Spirochaetales</taxon>
        <taxon>Sphaerochaetaceae</taxon>
        <taxon>Sphaerochaeta</taxon>
    </lineage>
</organism>
<gene>
    <name evidence="1" type="ORF">DYP60_13220</name>
</gene>
<evidence type="ECO:0000313" key="2">
    <source>
        <dbReference type="Proteomes" id="UP000264002"/>
    </source>
</evidence>
<evidence type="ECO:0000313" key="1">
    <source>
        <dbReference type="EMBL" id="RFU93725.1"/>
    </source>
</evidence>
<sequence length="452" mass="52039">MPDNRKQKLMDLGLETLVDTLLELASNISQVDDRINMLISSEQENLERFRRKLTALKNSTQFIDSRMTYSFAKVLERMLADIEERITDPCNGLELIAQFIETDEFVLETCDDSYGTVAEVYLQAAKDLFFQYASSCQDKEKVATLFLRVSEKDAYGARSSLMENLTEFLGDPVLALILDKLQVLVENEKEEKKQRSYARMIASIRNQQEEANLFAAALQGKQVELPTPRMLALARVFCEKQDAESALAWVKRIPANDSSNRYEVEEILKEIYAMQGDRESLIALLYKNFKSYRTLDALEELLLVMGQEKREEVLANEVTSICQNPSFDDQDAQFLSDVGMMDGLETYVLDRIQRLDGGNYYTLPRIAQKLGESGCYLAASLLYRSLLDSLMERAYAKSYHHGVDYLNAMDAFAPLVKDWKTFPTHNTYKMHLLLENKRKRSFWDQYRRSKGL</sequence>
<dbReference type="Proteomes" id="UP000264002">
    <property type="component" value="Unassembled WGS sequence"/>
</dbReference>
<dbReference type="EMBL" id="QUWK01000021">
    <property type="protein sequence ID" value="RFU93725.1"/>
    <property type="molecule type" value="Genomic_DNA"/>
</dbReference>
<proteinExistence type="predicted"/>
<reference evidence="1 2" key="2">
    <citation type="submission" date="2018-09" db="EMBL/GenBank/DDBJ databases">
        <title>Genome of Sphaerochaeta halotolerans strain 4-11.</title>
        <authorList>
            <person name="Nazina T.N."/>
            <person name="Sokolova D.S."/>
        </authorList>
    </citation>
    <scope>NUCLEOTIDE SEQUENCE [LARGE SCALE GENOMIC DNA]</scope>
    <source>
        <strain evidence="1 2">4-11</strain>
    </source>
</reference>